<reference evidence="3 4" key="1">
    <citation type="submission" date="2018-08" db="EMBL/GenBank/DDBJ databases">
        <title>Genomic investigation of the strawberry pathogen Phytophthora fragariae indicates pathogenicity is determined by transcriptional variation in three key races.</title>
        <authorList>
            <person name="Adams T.M."/>
            <person name="Armitage A.D."/>
            <person name="Sobczyk M.K."/>
            <person name="Bates H.J."/>
            <person name="Dunwell J.M."/>
            <person name="Nellist C.F."/>
            <person name="Harrison R.J."/>
        </authorList>
    </citation>
    <scope>NUCLEOTIDE SEQUENCE [LARGE SCALE GENOMIC DNA]</scope>
    <source>
        <strain evidence="3 4">NOV-71</strain>
    </source>
</reference>
<evidence type="ECO:0000313" key="4">
    <source>
        <dbReference type="Proteomes" id="UP000441208"/>
    </source>
</evidence>
<feature type="coiled-coil region" evidence="1">
    <location>
        <begin position="279"/>
        <end position="370"/>
    </location>
</feature>
<evidence type="ECO:0000256" key="1">
    <source>
        <dbReference type="SAM" id="Coils"/>
    </source>
</evidence>
<gene>
    <name evidence="3" type="ORF">PF007_g11969</name>
</gene>
<name>A0A6A3S591_9STRA</name>
<keyword evidence="1" id="KW-0175">Coiled coil</keyword>
<protein>
    <submittedName>
        <fullName evidence="3">Uncharacterized protein</fullName>
    </submittedName>
</protein>
<evidence type="ECO:0000313" key="3">
    <source>
        <dbReference type="EMBL" id="KAE9110151.1"/>
    </source>
</evidence>
<dbReference type="AlphaFoldDB" id="A0A6A3S591"/>
<sequence length="378" mass="42905">MAALEADADGVRGGVGASWTLPDWEEYSDWSDVETDMSLDTASSVASTEHQRVYRIQRARVEPPRDLRETHSLYTQRRLDESFQGVGKHAGRGLLAQQSEISAELQTVRKKLSEFQKKTVDSRADADTERHVAVAVQTERDEREDAVKQWVLLLTQKLTTLTRKYAHEPTRSFQAAMMHLTGLQSFDEGGSGGLKDSAEGSEEGDDGSSLASWHVGRALKTAVPLEIAEQFLELEHAIACVSTAVGQHERRQMSNLDRAVQQVQGYHHERMQQVVDESLAELKLVRGRYKKKEAQLEDELRAANKEIEQWKQKATEAEHRKKLDRETLEFKLSSAKEQYDQACRRYESDVAELKTQLEAVRAERKQVINQHKDTCIHP</sequence>
<evidence type="ECO:0000256" key="2">
    <source>
        <dbReference type="SAM" id="MobiDB-lite"/>
    </source>
</evidence>
<accession>A0A6A3S591</accession>
<dbReference type="EMBL" id="QXFZ01000614">
    <property type="protein sequence ID" value="KAE9110151.1"/>
    <property type="molecule type" value="Genomic_DNA"/>
</dbReference>
<proteinExistence type="predicted"/>
<feature type="region of interest" description="Disordered" evidence="2">
    <location>
        <begin position="186"/>
        <end position="209"/>
    </location>
</feature>
<dbReference type="Proteomes" id="UP000441208">
    <property type="component" value="Unassembled WGS sequence"/>
</dbReference>
<organism evidence="3 4">
    <name type="scientific">Phytophthora fragariae</name>
    <dbReference type="NCBI Taxonomy" id="53985"/>
    <lineage>
        <taxon>Eukaryota</taxon>
        <taxon>Sar</taxon>
        <taxon>Stramenopiles</taxon>
        <taxon>Oomycota</taxon>
        <taxon>Peronosporomycetes</taxon>
        <taxon>Peronosporales</taxon>
        <taxon>Peronosporaceae</taxon>
        <taxon>Phytophthora</taxon>
    </lineage>
</organism>
<comment type="caution">
    <text evidence="3">The sequence shown here is derived from an EMBL/GenBank/DDBJ whole genome shotgun (WGS) entry which is preliminary data.</text>
</comment>